<dbReference type="EMBL" id="SPDQ01000014">
    <property type="protein sequence ID" value="TFH80512.1"/>
    <property type="molecule type" value="Genomic_DNA"/>
</dbReference>
<accession>A0A4Y8VJ88</accession>
<dbReference type="Proteomes" id="UP000297555">
    <property type="component" value="Unassembled WGS sequence"/>
</dbReference>
<dbReference type="AlphaFoldDB" id="A0A4Y8VJ88"/>
<evidence type="ECO:0000313" key="2">
    <source>
        <dbReference type="Proteomes" id="UP000297555"/>
    </source>
</evidence>
<sequence length="84" mass="9507">MPFVNARKALIKNGWMPNPTYTGEYGVENILQRKGFTEVESCTVGLQFCTFNYVRNGVCLGVATVGEEVKDMKVYSWSFKCPEQ</sequence>
<name>A0A4Y8VJ88_9PSED</name>
<proteinExistence type="predicted"/>
<organism evidence="1 2">
    <name type="scientific">Pseudomonas kribbensis</name>
    <dbReference type="NCBI Taxonomy" id="1628086"/>
    <lineage>
        <taxon>Bacteria</taxon>
        <taxon>Pseudomonadati</taxon>
        <taxon>Pseudomonadota</taxon>
        <taxon>Gammaproteobacteria</taxon>
        <taxon>Pseudomonadales</taxon>
        <taxon>Pseudomonadaceae</taxon>
        <taxon>Pseudomonas</taxon>
    </lineage>
</organism>
<protein>
    <submittedName>
        <fullName evidence="1">Uncharacterized protein</fullName>
    </submittedName>
</protein>
<evidence type="ECO:0000313" key="1">
    <source>
        <dbReference type="EMBL" id="TFH80512.1"/>
    </source>
</evidence>
<comment type="caution">
    <text evidence="1">The sequence shown here is derived from an EMBL/GenBank/DDBJ whole genome shotgun (WGS) entry which is preliminary data.</text>
</comment>
<gene>
    <name evidence="1" type="ORF">E4J90_13025</name>
</gene>
<reference evidence="1 2" key="1">
    <citation type="submission" date="2019-03" db="EMBL/GenBank/DDBJ databases">
        <title>Draft genome sequence of humic substances-degrading Pseudomonas kribbensis CHA-19 from forest soil.</title>
        <authorList>
            <person name="Kim D."/>
        </authorList>
    </citation>
    <scope>NUCLEOTIDE SEQUENCE [LARGE SCALE GENOMIC DNA]</scope>
    <source>
        <strain evidence="1 2">CHA-19</strain>
    </source>
</reference>
<dbReference type="OrthoDB" id="6912729at2"/>